<feature type="chain" id="PRO_5039940470" evidence="2">
    <location>
        <begin position="23"/>
        <end position="428"/>
    </location>
</feature>
<dbReference type="OrthoDB" id="7526931at2759"/>
<dbReference type="Proteomes" id="UP001652621">
    <property type="component" value="Unplaced"/>
</dbReference>
<feature type="signal peptide" evidence="2">
    <location>
        <begin position="1"/>
        <end position="22"/>
    </location>
</feature>
<dbReference type="PANTHER" id="PTHR21398:SF23">
    <property type="entry name" value="AGAP002978-PA"/>
    <property type="match status" value="1"/>
</dbReference>
<evidence type="ECO:0000256" key="1">
    <source>
        <dbReference type="SAM" id="MobiDB-lite"/>
    </source>
</evidence>
<sequence>MQLFTLITTWVVATTCLPLVQGYGANGSDSTILSRSRRYLDFTKGSRMSWRCNVKNNILKVNTLWAYGYGFRANFPFPDKSERRRPFFKRDVFQGLSDVLEGHGLDGQACLLKSFCTAHMSDDSNLGKGMLFKLLKLIFTLKHNFLNNTIRVGHRRRIHARNNHKNPLECRIGRNKRSVFILFLADTKHTPLKEIQKMLCTKASPDLVVVVVGLGVVLFFTHSATNLANASLLVTEQASSSSDTDKEIAFISANGSHLDDSKTTSSTATGDVAVTSRPSRERPLKRSRRYLDFIEGSRMIFRVNVKNNVISKPTIWAHGYGFRCNYPIENIRKARPFRRDTYQVLGELMDRSGFDGEACILKAYCSAHLGEGTNKNKGMLFKLLKYIFTLTEEDRRHFPHLHHDNCKQILHSHCPLSFNSISPFTDDV</sequence>
<gene>
    <name evidence="4" type="primary">LOC101901373</name>
</gene>
<keyword evidence="2" id="KW-0732">Signal</keyword>
<evidence type="ECO:0000313" key="4">
    <source>
        <dbReference type="RefSeq" id="XP_019893910.1"/>
    </source>
</evidence>
<dbReference type="RefSeq" id="XP_019893910.1">
    <property type="nucleotide sequence ID" value="XM_020038351.2"/>
</dbReference>
<evidence type="ECO:0000313" key="3">
    <source>
        <dbReference type="Proteomes" id="UP001652621"/>
    </source>
</evidence>
<dbReference type="KEGG" id="mde:101901373"/>
<protein>
    <submittedName>
        <fullName evidence="4">Uncharacterized protein LOC101901373</fullName>
    </submittedName>
</protein>
<dbReference type="VEuPathDB" id="VectorBase:MDOMA2_005126"/>
<dbReference type="SMART" id="SM00718">
    <property type="entry name" value="DM4_12"/>
    <property type="match status" value="2"/>
</dbReference>
<organism evidence="3 4">
    <name type="scientific">Musca domestica</name>
    <name type="common">House fly</name>
    <dbReference type="NCBI Taxonomy" id="7370"/>
    <lineage>
        <taxon>Eukaryota</taxon>
        <taxon>Metazoa</taxon>
        <taxon>Ecdysozoa</taxon>
        <taxon>Arthropoda</taxon>
        <taxon>Hexapoda</taxon>
        <taxon>Insecta</taxon>
        <taxon>Pterygota</taxon>
        <taxon>Neoptera</taxon>
        <taxon>Endopterygota</taxon>
        <taxon>Diptera</taxon>
        <taxon>Brachycera</taxon>
        <taxon>Muscomorpha</taxon>
        <taxon>Muscoidea</taxon>
        <taxon>Muscidae</taxon>
        <taxon>Musca</taxon>
    </lineage>
</organism>
<dbReference type="GeneID" id="101901373"/>
<dbReference type="InterPro" id="IPR006631">
    <property type="entry name" value="DM4_12"/>
</dbReference>
<evidence type="ECO:0000256" key="2">
    <source>
        <dbReference type="SAM" id="SignalP"/>
    </source>
</evidence>
<dbReference type="PANTHER" id="PTHR21398">
    <property type="entry name" value="AGAP007094-PA"/>
    <property type="match status" value="1"/>
</dbReference>
<dbReference type="AlphaFoldDB" id="A0A9J7DHE7"/>
<proteinExistence type="predicted"/>
<keyword evidence="3" id="KW-1185">Reference proteome</keyword>
<accession>A0A9J7DHE7</accession>
<dbReference type="Pfam" id="PF07841">
    <property type="entry name" value="DM4_12"/>
    <property type="match status" value="2"/>
</dbReference>
<feature type="region of interest" description="Disordered" evidence="1">
    <location>
        <begin position="257"/>
        <end position="281"/>
    </location>
</feature>
<name>A0A9J7DHE7_MUSDO</name>
<reference evidence="4" key="1">
    <citation type="submission" date="2025-08" db="UniProtKB">
        <authorList>
            <consortium name="RefSeq"/>
        </authorList>
    </citation>
    <scope>IDENTIFICATION</scope>
    <source>
        <strain evidence="4">Aabys</strain>
        <tissue evidence="4">Whole body</tissue>
    </source>
</reference>